<dbReference type="InterPro" id="IPR040504">
    <property type="entry name" value="TFIIF_beta_N"/>
</dbReference>
<dbReference type="InterPro" id="IPR036390">
    <property type="entry name" value="WH_DNA-bd_sf"/>
</dbReference>
<evidence type="ECO:0000259" key="11">
    <source>
        <dbReference type="Pfam" id="PF17683"/>
    </source>
</evidence>
<dbReference type="STRING" id="329046.A0A1Y2CX94"/>
<dbReference type="Pfam" id="PF02270">
    <property type="entry name" value="TFIIF_beta"/>
    <property type="match status" value="1"/>
</dbReference>
<evidence type="ECO:0000313" key="12">
    <source>
        <dbReference type="EMBL" id="ORY51653.1"/>
    </source>
</evidence>
<evidence type="ECO:0000256" key="6">
    <source>
        <dbReference type="ARBA" id="ARBA00023163"/>
    </source>
</evidence>
<evidence type="ECO:0000259" key="10">
    <source>
        <dbReference type="Pfam" id="PF02270"/>
    </source>
</evidence>
<gene>
    <name evidence="12" type="ORF">BCR33DRAFT_780596</name>
</gene>
<dbReference type="Pfam" id="PF17683">
    <property type="entry name" value="TFIIF_beta_N"/>
    <property type="match status" value="1"/>
</dbReference>
<organism evidence="12 13">
    <name type="scientific">Rhizoclosmatium globosum</name>
    <dbReference type="NCBI Taxonomy" id="329046"/>
    <lineage>
        <taxon>Eukaryota</taxon>
        <taxon>Fungi</taxon>
        <taxon>Fungi incertae sedis</taxon>
        <taxon>Chytridiomycota</taxon>
        <taxon>Chytridiomycota incertae sedis</taxon>
        <taxon>Chytridiomycetes</taxon>
        <taxon>Chytridiales</taxon>
        <taxon>Chytriomycetaceae</taxon>
        <taxon>Rhizoclosmatium</taxon>
    </lineage>
</organism>
<evidence type="ECO:0000313" key="13">
    <source>
        <dbReference type="Proteomes" id="UP000193642"/>
    </source>
</evidence>
<accession>A0A1Y2CX94</accession>
<dbReference type="CDD" id="cd07980">
    <property type="entry name" value="TFIIF_beta"/>
    <property type="match status" value="1"/>
</dbReference>
<evidence type="ECO:0000256" key="4">
    <source>
        <dbReference type="ARBA" id="ARBA00023015"/>
    </source>
</evidence>
<comment type="caution">
    <text evidence="12">The sequence shown here is derived from an EMBL/GenBank/DDBJ whole genome shotgun (WGS) entry which is preliminary data.</text>
</comment>
<feature type="domain" description="TFIIF beta subunit HTH" evidence="10">
    <location>
        <begin position="230"/>
        <end position="292"/>
    </location>
</feature>
<evidence type="ECO:0000256" key="1">
    <source>
        <dbReference type="ARBA" id="ARBA00004123"/>
    </source>
</evidence>
<keyword evidence="6" id="KW-0804">Transcription</keyword>
<keyword evidence="7" id="KW-0539">Nucleus</keyword>
<dbReference type="FunFam" id="1.10.10.10:FF:000035">
    <property type="entry name" value="General transcription factor IIF subunit 2"/>
    <property type="match status" value="1"/>
</dbReference>
<evidence type="ECO:0000256" key="3">
    <source>
        <dbReference type="ARBA" id="ARBA00021453"/>
    </source>
</evidence>
<dbReference type="InterPro" id="IPR040450">
    <property type="entry name" value="TFIIF_beta_HTH"/>
</dbReference>
<sequence>MEDSVNPNGYDANEEGTSWFGETSEALNSKQVVKTQRANAQQPISSETVGTQAWLVKIPKFVKLKWDEVGAIPNTDLGVLRVYRKIEGSKGLPKVTLHLPTNPTPGTEYWTDDLPKNYTLNLTNAATANTHVMTTNATQDIVTAITATVAHEATVTPLIDESYRTLMKKREANEIRKRRNIQKLTISQAKKDLRVRPANVAAAQNSIINASQNAIAAVTGRKNEADKRERMDRADLINSLILLFHQNQFYRMNDLIEQTQQPKAWLKEVLSDVAVLVKKGLYNGMYELKPEYAAAGNDHE</sequence>
<dbReference type="EMBL" id="MCGO01000005">
    <property type="protein sequence ID" value="ORY51653.1"/>
    <property type="molecule type" value="Genomic_DNA"/>
</dbReference>
<keyword evidence="4" id="KW-0805">Transcription regulation</keyword>
<dbReference type="Proteomes" id="UP000193642">
    <property type="component" value="Unassembled WGS sequence"/>
</dbReference>
<dbReference type="PANTHER" id="PTHR10445:SF0">
    <property type="entry name" value="GENERAL TRANSCRIPTION FACTOR IIF SUBUNIT 2"/>
    <property type="match status" value="1"/>
</dbReference>
<evidence type="ECO:0000256" key="5">
    <source>
        <dbReference type="ARBA" id="ARBA00023125"/>
    </source>
</evidence>
<evidence type="ECO:0000256" key="2">
    <source>
        <dbReference type="ARBA" id="ARBA00009543"/>
    </source>
</evidence>
<evidence type="ECO:0000256" key="7">
    <source>
        <dbReference type="ARBA" id="ARBA00023242"/>
    </source>
</evidence>
<dbReference type="InterPro" id="IPR011039">
    <property type="entry name" value="TFIIF_interaction"/>
</dbReference>
<dbReference type="SUPFAM" id="SSF46785">
    <property type="entry name" value="Winged helix' DNA-binding domain"/>
    <property type="match status" value="1"/>
</dbReference>
<name>A0A1Y2CX94_9FUNG</name>
<dbReference type="OrthoDB" id="26094at2759"/>
<keyword evidence="5" id="KW-0238">DNA-binding</keyword>
<dbReference type="GO" id="GO:0006367">
    <property type="term" value="P:transcription initiation at RNA polymerase II promoter"/>
    <property type="evidence" value="ECO:0007669"/>
    <property type="project" value="InterPro"/>
</dbReference>
<dbReference type="InterPro" id="IPR003196">
    <property type="entry name" value="TFIIF_beta"/>
</dbReference>
<dbReference type="AlphaFoldDB" id="A0A1Y2CX94"/>
<protein>
    <recommendedName>
        <fullName evidence="3">Transcription initiation factor IIF subunit beta</fullName>
    </recommendedName>
    <alternativeName>
        <fullName evidence="9">TFIIF medium subunit</fullName>
    </alternativeName>
    <alternativeName>
        <fullName evidence="8">TFIIF-beta</fullName>
    </alternativeName>
</protein>
<dbReference type="GO" id="GO:0003677">
    <property type="term" value="F:DNA binding"/>
    <property type="evidence" value="ECO:0007669"/>
    <property type="project" value="UniProtKB-KW"/>
</dbReference>
<dbReference type="SUPFAM" id="SSF50916">
    <property type="entry name" value="Rap30/74 interaction domains"/>
    <property type="match status" value="1"/>
</dbReference>
<dbReference type="InterPro" id="IPR036388">
    <property type="entry name" value="WH-like_DNA-bd_sf"/>
</dbReference>
<proteinExistence type="inferred from homology"/>
<dbReference type="GO" id="GO:0005674">
    <property type="term" value="C:transcription factor TFIIF complex"/>
    <property type="evidence" value="ECO:0007669"/>
    <property type="project" value="InterPro"/>
</dbReference>
<evidence type="ECO:0000256" key="8">
    <source>
        <dbReference type="ARBA" id="ARBA00081473"/>
    </source>
</evidence>
<comment type="similarity">
    <text evidence="2">Belongs to the TFIIF beta subunit family.</text>
</comment>
<evidence type="ECO:0000256" key="9">
    <source>
        <dbReference type="ARBA" id="ARBA00081863"/>
    </source>
</evidence>
<keyword evidence="13" id="KW-1185">Reference proteome</keyword>
<feature type="domain" description="TFIIF beta subunit N-terminal" evidence="11">
    <location>
        <begin position="51"/>
        <end position="197"/>
    </location>
</feature>
<dbReference type="PANTHER" id="PTHR10445">
    <property type="entry name" value="GENERAL TRANSCRIPTION FACTOR IIF SUBUNIT 2"/>
    <property type="match status" value="1"/>
</dbReference>
<comment type="subcellular location">
    <subcellularLocation>
        <location evidence="1">Nucleus</location>
    </subcellularLocation>
</comment>
<dbReference type="Gene3D" id="1.10.10.10">
    <property type="entry name" value="Winged helix-like DNA-binding domain superfamily/Winged helix DNA-binding domain"/>
    <property type="match status" value="1"/>
</dbReference>
<reference evidence="12 13" key="1">
    <citation type="submission" date="2016-07" db="EMBL/GenBank/DDBJ databases">
        <title>Pervasive Adenine N6-methylation of Active Genes in Fungi.</title>
        <authorList>
            <consortium name="DOE Joint Genome Institute"/>
            <person name="Mondo S.J."/>
            <person name="Dannebaum R.O."/>
            <person name="Kuo R.C."/>
            <person name="Labutti K."/>
            <person name="Haridas S."/>
            <person name="Kuo A."/>
            <person name="Salamov A."/>
            <person name="Ahrendt S.R."/>
            <person name="Lipzen A."/>
            <person name="Sullivan W."/>
            <person name="Andreopoulos W.B."/>
            <person name="Clum A."/>
            <person name="Lindquist E."/>
            <person name="Daum C."/>
            <person name="Ramamoorthy G.K."/>
            <person name="Gryganskyi A."/>
            <person name="Culley D."/>
            <person name="Magnuson J.K."/>
            <person name="James T.Y."/>
            <person name="O'Malley M.A."/>
            <person name="Stajich J.E."/>
            <person name="Spatafora J.W."/>
            <person name="Visel A."/>
            <person name="Grigoriev I.V."/>
        </authorList>
    </citation>
    <scope>NUCLEOTIDE SEQUENCE [LARGE SCALE GENOMIC DNA]</scope>
    <source>
        <strain evidence="12 13">JEL800</strain>
    </source>
</reference>